<accession>B0RL32</accession>
<keyword evidence="1" id="KW-0614">Plasmid</keyword>
<proteinExistence type="predicted"/>
<sequence>MTLSLDSCAVAKQSRFEVKWSMLYSAVTLPPTFTPLMKIRGVIFCALSNR</sequence>
<name>B0RL32_YEREN</name>
<organism evidence="1">
    <name type="scientific">Yersinia enterocolitica</name>
    <dbReference type="NCBI Taxonomy" id="630"/>
    <lineage>
        <taxon>Bacteria</taxon>
        <taxon>Pseudomonadati</taxon>
        <taxon>Pseudomonadota</taxon>
        <taxon>Gammaproteobacteria</taxon>
        <taxon>Enterobacterales</taxon>
        <taxon>Yersiniaceae</taxon>
        <taxon>Yersinia</taxon>
    </lineage>
</organism>
<evidence type="ECO:0000313" key="1">
    <source>
        <dbReference type="EMBL" id="CAP20278.1"/>
    </source>
</evidence>
<geneLocation type="plasmid" evidence="1">
    <name>pYE854</name>
</geneLocation>
<dbReference type="AlphaFoldDB" id="B0RL32"/>
<reference evidence="1" key="1">
    <citation type="journal article" date="2008" name="J. Bacteriol.">
        <title>Genetic and functional properties of the self-transmissible Yersinia enterocolitica plasmid pYE854, which mobilizes the virulence plasmid pYV.</title>
        <authorList>
            <person name="Hammerl J.A."/>
            <person name="Klein I."/>
            <person name="Lanka E."/>
            <person name="Appel B."/>
            <person name="Hertwig S."/>
        </authorList>
    </citation>
    <scope>NUCLEOTIDE SEQUENCE [LARGE SCALE GENOMIC DNA]</scope>
    <source>
        <strain evidence="1">29854</strain>
        <plasmid evidence="1">pYE854</plasmid>
    </source>
</reference>
<protein>
    <submittedName>
        <fullName evidence="1">Uncharacterized protein</fullName>
    </submittedName>
</protein>
<dbReference type="EMBL" id="AM905950">
    <property type="protein sequence ID" value="CAP20278.1"/>
    <property type="molecule type" value="Genomic_DNA"/>
</dbReference>